<evidence type="ECO:0000313" key="2">
    <source>
        <dbReference type="Proteomes" id="UP000680588"/>
    </source>
</evidence>
<dbReference type="EMBL" id="CP076456">
    <property type="protein sequence ID" value="QWQ34895.1"/>
    <property type="molecule type" value="Genomic_DNA"/>
</dbReference>
<proteinExistence type="predicted"/>
<dbReference type="KEGG" id="asun:KG104_10090"/>
<reference evidence="1" key="1">
    <citation type="submission" date="2021-06" db="EMBL/GenBank/DDBJ databases">
        <title>Novel species in genus Arthrobacter.</title>
        <authorList>
            <person name="Zhang G."/>
        </authorList>
    </citation>
    <scope>NUCLEOTIDE SEQUENCE</scope>
    <source>
        <strain evidence="1">Zg-ZUI122</strain>
    </source>
</reference>
<organism evidence="1 2">
    <name type="scientific">Arthrobacter sunyaminii</name>
    <dbReference type="NCBI Taxonomy" id="2816859"/>
    <lineage>
        <taxon>Bacteria</taxon>
        <taxon>Bacillati</taxon>
        <taxon>Actinomycetota</taxon>
        <taxon>Actinomycetes</taxon>
        <taxon>Micrococcales</taxon>
        <taxon>Micrococcaceae</taxon>
        <taxon>Arthrobacter</taxon>
    </lineage>
</organism>
<dbReference type="RefSeq" id="WP_207346936.1">
    <property type="nucleotide sequence ID" value="NZ_CP076456.1"/>
</dbReference>
<dbReference type="Proteomes" id="UP000680588">
    <property type="component" value="Chromosome"/>
</dbReference>
<gene>
    <name evidence="1" type="ORF">KG104_10090</name>
</gene>
<name>A0A975PC28_9MICC</name>
<evidence type="ECO:0000313" key="1">
    <source>
        <dbReference type="EMBL" id="QWQ34895.1"/>
    </source>
</evidence>
<accession>A0A975PC28</accession>
<dbReference type="AlphaFoldDB" id="A0A975PC28"/>
<protein>
    <submittedName>
        <fullName evidence="1">Uncharacterized protein</fullName>
    </submittedName>
</protein>
<keyword evidence="2" id="KW-1185">Reference proteome</keyword>
<sequence length="74" mass="7986">MKGLRVMDVPVLLSVWILCVTTDWSTGTKAALNVAAVALLCLKEILVHRRLQRVAAATVQPATVRSRELAFAAA</sequence>